<evidence type="ECO:0000313" key="7">
    <source>
        <dbReference type="EMBL" id="OPJ65969.1"/>
    </source>
</evidence>
<comment type="similarity">
    <text evidence="2">Belongs to the methyl-accepting chemotaxis (MCP) protein family.</text>
</comment>
<keyword evidence="4" id="KW-0472">Membrane</keyword>
<dbReference type="RefSeq" id="WP_079437913.1">
    <property type="nucleotide sequence ID" value="NZ_MZGT01000003.1"/>
</dbReference>
<dbReference type="AlphaFoldDB" id="A0A1V4J1D9"/>
<name>A0A1V4J1D9_9CLOT</name>
<dbReference type="GO" id="GO:0007165">
    <property type="term" value="P:signal transduction"/>
    <property type="evidence" value="ECO:0007669"/>
    <property type="project" value="UniProtKB-KW"/>
</dbReference>
<sequence>MIKLLNNFKIASKLIFSFICIAAFTGVIGYIGIYNMDKLNTNAKLMYEYNFKSIEILSELKQNYSVISADLITLCYKDGIGIGEIKDTSNEVQDLFKKNTELLDIYKDELLKESQKGTFESIETYAKEYSDVGNIICNFVAKGDYKSAIGGIIISSKTRQTLFNSLDLIINMNTDEAAWTSENNTIRYIDSRTTVILITIFVFIVAIVFGILMSLAISRQLKKIVIFSKAIGNGDLTQKVDIRFKDEIGDVAIALNKAKENIKVLISEIVNSSSEVNTTSRGLSATIEEVFSTMKNVSDSTEQIAKGMQDLSAATEEVSASAEGIVSATNGLSNKANKSFKSATEIKKRAVEIKEKAIQNIEQGNKIYEENRMNILKAIEDSKVVQEVKIMADSIGDIAEQTNLLALNAAIEAARAGEMGKGFAVVAEEVRTLAEQSSGAVASIQGMVYKIQDAFNNLSNSGQEVLSYLENSVKPSYELLKNTGVQYEEDAEFVNNIASDIYNSSEQMKEVINQINSALGSLSDTAAESAASSEEILVSINEITLAVDEVAKSSQSQAETAQNLSGLSQKFTI</sequence>
<dbReference type="GO" id="GO:0016020">
    <property type="term" value="C:membrane"/>
    <property type="evidence" value="ECO:0007669"/>
    <property type="project" value="InterPro"/>
</dbReference>
<organism evidence="7 8">
    <name type="scientific">Clostridium chromiireducens</name>
    <dbReference type="NCBI Taxonomy" id="225345"/>
    <lineage>
        <taxon>Bacteria</taxon>
        <taxon>Bacillati</taxon>
        <taxon>Bacillota</taxon>
        <taxon>Clostridia</taxon>
        <taxon>Eubacteriales</taxon>
        <taxon>Clostridiaceae</taxon>
        <taxon>Clostridium</taxon>
    </lineage>
</organism>
<evidence type="ECO:0000259" key="6">
    <source>
        <dbReference type="PROSITE" id="PS50885"/>
    </source>
</evidence>
<dbReference type="CDD" id="cd06225">
    <property type="entry name" value="HAMP"/>
    <property type="match status" value="1"/>
</dbReference>
<evidence type="ECO:0000256" key="2">
    <source>
        <dbReference type="ARBA" id="ARBA00029447"/>
    </source>
</evidence>
<dbReference type="SUPFAM" id="SSF58104">
    <property type="entry name" value="Methyl-accepting chemotaxis protein (MCP) signaling domain"/>
    <property type="match status" value="1"/>
</dbReference>
<proteinExistence type="inferred from homology"/>
<dbReference type="EMBL" id="MZGT01000003">
    <property type="protein sequence ID" value="OPJ65969.1"/>
    <property type="molecule type" value="Genomic_DNA"/>
</dbReference>
<feature type="domain" description="HAMP" evidence="6">
    <location>
        <begin position="215"/>
        <end position="267"/>
    </location>
</feature>
<comment type="caution">
    <text evidence="7">The sequence shown here is derived from an EMBL/GenBank/DDBJ whole genome shotgun (WGS) entry which is preliminary data.</text>
</comment>
<protein>
    <submittedName>
        <fullName evidence="7">Methyl-accepting chemotaxis protein McpB</fullName>
    </submittedName>
</protein>
<dbReference type="PANTHER" id="PTHR32089">
    <property type="entry name" value="METHYL-ACCEPTING CHEMOTAXIS PROTEIN MCPB"/>
    <property type="match status" value="1"/>
</dbReference>
<evidence type="ECO:0000256" key="1">
    <source>
        <dbReference type="ARBA" id="ARBA00023224"/>
    </source>
</evidence>
<dbReference type="InterPro" id="IPR004089">
    <property type="entry name" value="MCPsignal_dom"/>
</dbReference>
<dbReference type="OrthoDB" id="1887545at2"/>
<accession>A0A1V4J1D9</accession>
<dbReference type="Pfam" id="PF00672">
    <property type="entry name" value="HAMP"/>
    <property type="match status" value="1"/>
</dbReference>
<gene>
    <name evidence="7" type="primary">mcpB_5</name>
    <name evidence="7" type="ORF">CLCHR_03270</name>
</gene>
<dbReference type="PROSITE" id="PS50885">
    <property type="entry name" value="HAMP"/>
    <property type="match status" value="1"/>
</dbReference>
<dbReference type="SMART" id="SM00283">
    <property type="entry name" value="MA"/>
    <property type="match status" value="1"/>
</dbReference>
<keyword evidence="4" id="KW-1133">Transmembrane helix</keyword>
<dbReference type="SMART" id="SM00304">
    <property type="entry name" value="HAMP"/>
    <property type="match status" value="1"/>
</dbReference>
<evidence type="ECO:0000256" key="4">
    <source>
        <dbReference type="SAM" id="Phobius"/>
    </source>
</evidence>
<feature type="domain" description="Methyl-accepting transducer" evidence="5">
    <location>
        <begin position="279"/>
        <end position="544"/>
    </location>
</feature>
<keyword evidence="4" id="KW-0812">Transmembrane</keyword>
<dbReference type="Proteomes" id="UP000191056">
    <property type="component" value="Unassembled WGS sequence"/>
</dbReference>
<dbReference type="InterPro" id="IPR003660">
    <property type="entry name" value="HAMP_dom"/>
</dbReference>
<feature type="transmembrane region" description="Helical" evidence="4">
    <location>
        <begin position="14"/>
        <end position="36"/>
    </location>
</feature>
<dbReference type="PANTHER" id="PTHR32089:SF112">
    <property type="entry name" value="LYSOZYME-LIKE PROTEIN-RELATED"/>
    <property type="match status" value="1"/>
</dbReference>
<evidence type="ECO:0000259" key="5">
    <source>
        <dbReference type="PROSITE" id="PS50111"/>
    </source>
</evidence>
<dbReference type="PROSITE" id="PS50111">
    <property type="entry name" value="CHEMOTAXIS_TRANSDUC_2"/>
    <property type="match status" value="1"/>
</dbReference>
<dbReference type="Pfam" id="PF12729">
    <property type="entry name" value="4HB_MCP_1"/>
    <property type="match status" value="1"/>
</dbReference>
<keyword evidence="1 3" id="KW-0807">Transducer</keyword>
<dbReference type="Gene3D" id="1.10.287.950">
    <property type="entry name" value="Methyl-accepting chemotaxis protein"/>
    <property type="match status" value="1"/>
</dbReference>
<keyword evidence="8" id="KW-1185">Reference proteome</keyword>
<dbReference type="STRING" id="225345.CLCHR_03270"/>
<dbReference type="Pfam" id="PF00015">
    <property type="entry name" value="MCPsignal"/>
    <property type="match status" value="1"/>
</dbReference>
<dbReference type="InterPro" id="IPR024478">
    <property type="entry name" value="HlyB_4HB_MCP"/>
</dbReference>
<evidence type="ECO:0000313" key="8">
    <source>
        <dbReference type="Proteomes" id="UP000191056"/>
    </source>
</evidence>
<evidence type="ECO:0000256" key="3">
    <source>
        <dbReference type="PROSITE-ProRule" id="PRU00284"/>
    </source>
</evidence>
<reference evidence="7 8" key="1">
    <citation type="submission" date="2017-03" db="EMBL/GenBank/DDBJ databases">
        <title>Genome sequence of Clostridium chromiireducens DSM 23318.</title>
        <authorList>
            <person name="Poehlein A."/>
            <person name="Daniel R."/>
        </authorList>
    </citation>
    <scope>NUCLEOTIDE SEQUENCE [LARGE SCALE GENOMIC DNA]</scope>
    <source>
        <strain evidence="7 8">DSM 23318</strain>
    </source>
</reference>
<feature type="transmembrane region" description="Helical" evidence="4">
    <location>
        <begin position="195"/>
        <end position="217"/>
    </location>
</feature>